<keyword evidence="4" id="KW-1185">Reference proteome</keyword>
<name>A0AAV6GX08_9TELE</name>
<sequence length="133" mass="15453">WLPSHFLPLLPLIVLQTHHLFDHATRWPPKAPGTGCSATQRSLSRSRSLSGGSGTVQRGLYKKLITNTTTMITMVTVIPHHHHHHHHHHYCHFHHCHLSYHNFHCRQHRHHHHHHHHLYHFTCAHCGSPASIA</sequence>
<feature type="region of interest" description="Disordered" evidence="1">
    <location>
        <begin position="30"/>
        <end position="54"/>
    </location>
</feature>
<evidence type="ECO:0000313" key="3">
    <source>
        <dbReference type="EMBL" id="KAG5279658.1"/>
    </source>
</evidence>
<feature type="compositionally biased region" description="Low complexity" evidence="1">
    <location>
        <begin position="41"/>
        <end position="50"/>
    </location>
</feature>
<dbReference type="AlphaFoldDB" id="A0AAV6GX08"/>
<proteinExistence type="predicted"/>
<keyword evidence="2" id="KW-0732">Signal</keyword>
<evidence type="ECO:0000256" key="2">
    <source>
        <dbReference type="SAM" id="SignalP"/>
    </source>
</evidence>
<evidence type="ECO:0000313" key="4">
    <source>
        <dbReference type="Proteomes" id="UP000823561"/>
    </source>
</evidence>
<feature type="signal peptide" evidence="2">
    <location>
        <begin position="1"/>
        <end position="19"/>
    </location>
</feature>
<gene>
    <name evidence="3" type="ORF">AALO_G00080190</name>
</gene>
<dbReference type="Proteomes" id="UP000823561">
    <property type="component" value="Chromosome 6"/>
</dbReference>
<accession>A0AAV6GX08</accession>
<protein>
    <submittedName>
        <fullName evidence="3">Uncharacterized protein</fullName>
    </submittedName>
</protein>
<dbReference type="EMBL" id="JADWDJ010000006">
    <property type="protein sequence ID" value="KAG5279658.1"/>
    <property type="molecule type" value="Genomic_DNA"/>
</dbReference>
<reference evidence="3" key="1">
    <citation type="submission" date="2020-10" db="EMBL/GenBank/DDBJ databases">
        <title>Chromosome-scale genome assembly of the Allis shad, Alosa alosa.</title>
        <authorList>
            <person name="Margot Z."/>
            <person name="Christophe K."/>
            <person name="Cabau C."/>
            <person name="Louis A."/>
            <person name="Berthelot C."/>
            <person name="Parey E."/>
            <person name="Roest Crollius H."/>
            <person name="Montfort J."/>
            <person name="Robinson-Rechavi M."/>
            <person name="Bucao C."/>
            <person name="Bouchez O."/>
            <person name="Gislard M."/>
            <person name="Lluch J."/>
            <person name="Milhes M."/>
            <person name="Lampietro C."/>
            <person name="Lopez Roques C."/>
            <person name="Donnadieu C."/>
            <person name="Braasch I."/>
            <person name="Desvignes T."/>
            <person name="Postlethwait J."/>
            <person name="Bobe J."/>
            <person name="Guiguen Y."/>
        </authorList>
    </citation>
    <scope>NUCLEOTIDE SEQUENCE</scope>
    <source>
        <strain evidence="3">M-15738</strain>
        <tissue evidence="3">Blood</tissue>
    </source>
</reference>
<comment type="caution">
    <text evidence="3">The sequence shown here is derived from an EMBL/GenBank/DDBJ whole genome shotgun (WGS) entry which is preliminary data.</text>
</comment>
<organism evidence="3 4">
    <name type="scientific">Alosa alosa</name>
    <name type="common">allis shad</name>
    <dbReference type="NCBI Taxonomy" id="278164"/>
    <lineage>
        <taxon>Eukaryota</taxon>
        <taxon>Metazoa</taxon>
        <taxon>Chordata</taxon>
        <taxon>Craniata</taxon>
        <taxon>Vertebrata</taxon>
        <taxon>Euteleostomi</taxon>
        <taxon>Actinopterygii</taxon>
        <taxon>Neopterygii</taxon>
        <taxon>Teleostei</taxon>
        <taxon>Clupei</taxon>
        <taxon>Clupeiformes</taxon>
        <taxon>Clupeoidei</taxon>
        <taxon>Clupeidae</taxon>
        <taxon>Alosa</taxon>
    </lineage>
</organism>
<evidence type="ECO:0000256" key="1">
    <source>
        <dbReference type="SAM" id="MobiDB-lite"/>
    </source>
</evidence>
<feature type="chain" id="PRO_5043933047" evidence="2">
    <location>
        <begin position="20"/>
        <end position="133"/>
    </location>
</feature>
<feature type="non-terminal residue" evidence="3">
    <location>
        <position position="1"/>
    </location>
</feature>